<dbReference type="AlphaFoldDB" id="A0A4Z2EA07"/>
<reference evidence="2 3" key="1">
    <citation type="submission" date="2019-03" db="EMBL/GenBank/DDBJ databases">
        <title>First draft genome of Liparis tanakae, snailfish: a comprehensive survey of snailfish specific genes.</title>
        <authorList>
            <person name="Kim W."/>
            <person name="Song I."/>
            <person name="Jeong J.-H."/>
            <person name="Kim D."/>
            <person name="Kim S."/>
            <person name="Ryu S."/>
            <person name="Song J.Y."/>
            <person name="Lee S.K."/>
        </authorList>
    </citation>
    <scope>NUCLEOTIDE SEQUENCE [LARGE SCALE GENOMIC DNA]</scope>
    <source>
        <tissue evidence="2">Muscle</tissue>
    </source>
</reference>
<name>A0A4Z2EA07_9TELE</name>
<evidence type="ECO:0000313" key="3">
    <source>
        <dbReference type="Proteomes" id="UP000314294"/>
    </source>
</evidence>
<evidence type="ECO:0000313" key="2">
    <source>
        <dbReference type="EMBL" id="TNN25102.1"/>
    </source>
</evidence>
<feature type="region of interest" description="Disordered" evidence="1">
    <location>
        <begin position="1"/>
        <end position="79"/>
    </location>
</feature>
<gene>
    <name evidence="2" type="ORF">EYF80_064770</name>
</gene>
<sequence>MDDGRRRRAGHHGGMMDKMRSDSSTRLDPSERRKLSRGAASRPVGRRRAERSGDRLVVSSLKVETRDSSSKIGAGGKEREREKLPAVHFLFIELHLRC</sequence>
<organism evidence="2 3">
    <name type="scientific">Liparis tanakae</name>
    <name type="common">Tanaka's snailfish</name>
    <dbReference type="NCBI Taxonomy" id="230148"/>
    <lineage>
        <taxon>Eukaryota</taxon>
        <taxon>Metazoa</taxon>
        <taxon>Chordata</taxon>
        <taxon>Craniata</taxon>
        <taxon>Vertebrata</taxon>
        <taxon>Euteleostomi</taxon>
        <taxon>Actinopterygii</taxon>
        <taxon>Neopterygii</taxon>
        <taxon>Teleostei</taxon>
        <taxon>Neoteleostei</taxon>
        <taxon>Acanthomorphata</taxon>
        <taxon>Eupercaria</taxon>
        <taxon>Perciformes</taxon>
        <taxon>Cottioidei</taxon>
        <taxon>Cottales</taxon>
        <taxon>Liparidae</taxon>
        <taxon>Liparis</taxon>
    </lineage>
</organism>
<proteinExistence type="predicted"/>
<keyword evidence="3" id="KW-1185">Reference proteome</keyword>
<comment type="caution">
    <text evidence="2">The sequence shown here is derived from an EMBL/GenBank/DDBJ whole genome shotgun (WGS) entry which is preliminary data.</text>
</comment>
<feature type="compositionally biased region" description="Basic and acidic residues" evidence="1">
    <location>
        <begin position="14"/>
        <end position="33"/>
    </location>
</feature>
<accession>A0A4Z2EA07</accession>
<protein>
    <submittedName>
        <fullName evidence="2">Uncharacterized protein</fullName>
    </submittedName>
</protein>
<dbReference type="Proteomes" id="UP000314294">
    <property type="component" value="Unassembled WGS sequence"/>
</dbReference>
<evidence type="ECO:0000256" key="1">
    <source>
        <dbReference type="SAM" id="MobiDB-lite"/>
    </source>
</evidence>
<dbReference type="EMBL" id="SRLO01013422">
    <property type="protein sequence ID" value="TNN25102.1"/>
    <property type="molecule type" value="Genomic_DNA"/>
</dbReference>
<feature type="compositionally biased region" description="Basic residues" evidence="1">
    <location>
        <begin position="1"/>
        <end position="11"/>
    </location>
</feature>